<dbReference type="CDD" id="cd00167">
    <property type="entry name" value="SANT"/>
    <property type="match status" value="3"/>
</dbReference>
<dbReference type="SUPFAM" id="SSF54695">
    <property type="entry name" value="POZ domain"/>
    <property type="match status" value="1"/>
</dbReference>
<dbReference type="InterPro" id="IPR006571">
    <property type="entry name" value="TLDc_dom"/>
</dbReference>
<dbReference type="PROSITE" id="PS51886">
    <property type="entry name" value="TLDC"/>
    <property type="match status" value="1"/>
</dbReference>
<dbReference type="PANTHER" id="PTHR24410">
    <property type="entry name" value="HL07962P-RELATED"/>
    <property type="match status" value="1"/>
</dbReference>
<organism evidence="5 6">
    <name type="scientific">Rhizophagus clarus</name>
    <dbReference type="NCBI Taxonomy" id="94130"/>
    <lineage>
        <taxon>Eukaryota</taxon>
        <taxon>Fungi</taxon>
        <taxon>Fungi incertae sedis</taxon>
        <taxon>Mucoromycota</taxon>
        <taxon>Glomeromycotina</taxon>
        <taxon>Glomeromycetes</taxon>
        <taxon>Glomerales</taxon>
        <taxon>Glomeraceae</taxon>
        <taxon>Rhizophagus</taxon>
    </lineage>
</organism>
<dbReference type="InterPro" id="IPR011333">
    <property type="entry name" value="SKP1/BTB/POZ_sf"/>
</dbReference>
<dbReference type="AlphaFoldDB" id="A0A8H3ME06"/>
<dbReference type="InterPro" id="IPR001005">
    <property type="entry name" value="SANT/Myb"/>
</dbReference>
<dbReference type="PROSITE" id="PS50097">
    <property type="entry name" value="BTB"/>
    <property type="match status" value="1"/>
</dbReference>
<protein>
    <recommendedName>
        <fullName evidence="7">BTB domain-containing protein</fullName>
    </recommendedName>
</protein>
<name>A0A8H3ME06_9GLOM</name>
<dbReference type="Gene3D" id="3.30.710.10">
    <property type="entry name" value="Potassium Channel Kv1.1, Chain A"/>
    <property type="match status" value="1"/>
</dbReference>
<dbReference type="PROSITE" id="PS50090">
    <property type="entry name" value="MYB_LIKE"/>
    <property type="match status" value="3"/>
</dbReference>
<evidence type="ECO:0000259" key="4">
    <source>
        <dbReference type="PROSITE" id="PS51886"/>
    </source>
</evidence>
<dbReference type="PANTHER" id="PTHR24410:SF23">
    <property type="entry name" value="BTB DOMAIN-CONTAINING PROTEIN-RELATED"/>
    <property type="match status" value="1"/>
</dbReference>
<feature type="domain" description="TLDc" evidence="4">
    <location>
        <begin position="648"/>
        <end position="813"/>
    </location>
</feature>
<dbReference type="InterPro" id="IPR017930">
    <property type="entry name" value="Myb_dom"/>
</dbReference>
<feature type="domain" description="BTB" evidence="2">
    <location>
        <begin position="372"/>
        <end position="445"/>
    </location>
</feature>
<feature type="domain" description="HTH myb-type" evidence="3">
    <location>
        <begin position="229"/>
        <end position="282"/>
    </location>
</feature>
<dbReference type="Pfam" id="PF00249">
    <property type="entry name" value="Myb_DNA-binding"/>
    <property type="match status" value="3"/>
</dbReference>
<evidence type="ECO:0000313" key="5">
    <source>
        <dbReference type="EMBL" id="GET02736.1"/>
    </source>
</evidence>
<dbReference type="SMART" id="SM00225">
    <property type="entry name" value="BTB"/>
    <property type="match status" value="1"/>
</dbReference>
<accession>A0A8H3ME06</accession>
<sequence length="841" mass="99247">MFKGMIYYFKNKCNGFQTMTPSLSHFRSSKITHSLIRLKQISSGVSKSKIVPKKGQLKRKGDLWTDDEFKTLENAVKLHGKDWNYISKNYFFDNRTPAAISIKWRCYLTKDDLKTLEYAVSKHGKNWDYISKEYFNNNRAPKILSAKWERFKNELKKPKNIVSKLKDRNNTIREPKKIKCSRNHWTDKEIRTLKKAVKEYGHHNLEFISKKYFQDSRSVSAISSKWRTLNSCSRNRWTENEDKLLFDLIKKHGMEWKKISKLMNRTCDSISKRYDKITRKQREKNTELQTRLTRQYRKNHLMYKDYDKLQKLVDKYVPHEQNLMKKSPSNPLKQCRKKLTAETAGCEPSDLTALITSFLRDIRQLFHEADDYNVLIEVGQEPTIKTFKAHSVILRARSAYFRAALSTNWAKTNDGIIKMNKPNITPDVFHVILKFMYTGTIVLSDNMLPHYLDILVAADELALIDLIDYIVEYILKKEMFWFRRNLVKIHRISSQHEAFHKLKTSCEEIIQKDAPTFLRSKDIGNLEENILIKLLKSDNLDLKEIEIWNQIIKWGKVQCSLNGNDKENIEDWTNEDFEMLKLSLTNCLSHIRFFLISGADYHDKIRPFKKILSKELKNELREFYIAGRKPNRLNLLSPRLKYADEESLLIKLNHFTLISSWIDRKKQNYQPEQIPYVFKLLYRGSRDGLKEADKFYQKCNYQGPTIVIVKPFGGNQIIGGYNADIWNKNQKYDTVTNSFIFSLVINNNENDTGICSRVKSNVNKVGCAGQEKLPWFGNDLNWIKGVCKQQIYERKIVDFEKFNTEDVEVYKVLLKVNNNIFFDEFNEDDNTTTIFNHEIIE</sequence>
<dbReference type="InterPro" id="IPR009057">
    <property type="entry name" value="Homeodomain-like_sf"/>
</dbReference>
<evidence type="ECO:0000259" key="3">
    <source>
        <dbReference type="PROSITE" id="PS51294"/>
    </source>
</evidence>
<dbReference type="SUPFAM" id="SSF46689">
    <property type="entry name" value="Homeodomain-like"/>
    <property type="match status" value="3"/>
</dbReference>
<dbReference type="InterPro" id="IPR011705">
    <property type="entry name" value="BACK"/>
</dbReference>
<dbReference type="PROSITE" id="PS51294">
    <property type="entry name" value="HTH_MYB"/>
    <property type="match status" value="2"/>
</dbReference>
<dbReference type="Pfam" id="PF07534">
    <property type="entry name" value="TLD"/>
    <property type="match status" value="1"/>
</dbReference>
<dbReference type="InterPro" id="IPR000210">
    <property type="entry name" value="BTB/POZ_dom"/>
</dbReference>
<dbReference type="Pfam" id="PF00651">
    <property type="entry name" value="BTB"/>
    <property type="match status" value="1"/>
</dbReference>
<gene>
    <name evidence="5" type="ORF">RCL2_002910600</name>
</gene>
<dbReference type="Gene3D" id="1.10.10.60">
    <property type="entry name" value="Homeodomain-like"/>
    <property type="match status" value="3"/>
</dbReference>
<proteinExistence type="predicted"/>
<evidence type="ECO:0008006" key="7">
    <source>
        <dbReference type="Google" id="ProtNLM"/>
    </source>
</evidence>
<dbReference type="Gene3D" id="1.25.40.420">
    <property type="match status" value="1"/>
</dbReference>
<reference evidence="5" key="1">
    <citation type="submission" date="2019-10" db="EMBL/GenBank/DDBJ databases">
        <title>Conservation and host-specific expression of non-tandemly repeated heterogenous ribosome RNA gene in arbuscular mycorrhizal fungi.</title>
        <authorList>
            <person name="Maeda T."/>
            <person name="Kobayashi Y."/>
            <person name="Nakagawa T."/>
            <person name="Ezawa T."/>
            <person name="Yamaguchi K."/>
            <person name="Bino T."/>
            <person name="Nishimoto Y."/>
            <person name="Shigenobu S."/>
            <person name="Kawaguchi M."/>
        </authorList>
    </citation>
    <scope>NUCLEOTIDE SEQUENCE</scope>
    <source>
        <strain evidence="5">HR1</strain>
    </source>
</reference>
<dbReference type="EMBL" id="BLAL01000315">
    <property type="protein sequence ID" value="GET02736.1"/>
    <property type="molecule type" value="Genomic_DNA"/>
</dbReference>
<dbReference type="SMART" id="SM00717">
    <property type="entry name" value="SANT"/>
    <property type="match status" value="4"/>
</dbReference>
<comment type="caution">
    <text evidence="5">The sequence shown here is derived from an EMBL/GenBank/DDBJ whole genome shotgun (WGS) entry which is preliminary data.</text>
</comment>
<dbReference type="OrthoDB" id="2379948at2759"/>
<feature type="domain" description="HTH myb-type" evidence="3">
    <location>
        <begin position="58"/>
        <end position="112"/>
    </location>
</feature>
<dbReference type="Proteomes" id="UP000615446">
    <property type="component" value="Unassembled WGS sequence"/>
</dbReference>
<feature type="domain" description="Myb-like" evidence="1">
    <location>
        <begin position="64"/>
        <end position="108"/>
    </location>
</feature>
<dbReference type="InterPro" id="IPR051481">
    <property type="entry name" value="BTB-POZ/Galectin-3-binding"/>
</dbReference>
<feature type="domain" description="Myb-like" evidence="1">
    <location>
        <begin position="234"/>
        <end position="278"/>
    </location>
</feature>
<evidence type="ECO:0000313" key="6">
    <source>
        <dbReference type="Proteomes" id="UP000615446"/>
    </source>
</evidence>
<evidence type="ECO:0000259" key="1">
    <source>
        <dbReference type="PROSITE" id="PS50090"/>
    </source>
</evidence>
<evidence type="ECO:0000259" key="2">
    <source>
        <dbReference type="PROSITE" id="PS50097"/>
    </source>
</evidence>
<dbReference type="Pfam" id="PF07707">
    <property type="entry name" value="BACK"/>
    <property type="match status" value="1"/>
</dbReference>
<feature type="domain" description="Myb-like" evidence="1">
    <location>
        <begin position="177"/>
        <end position="230"/>
    </location>
</feature>